<keyword evidence="2" id="KW-0812">Transmembrane</keyword>
<dbReference type="Proteomes" id="UP000827483">
    <property type="component" value="Segment"/>
</dbReference>
<feature type="transmembrane region" description="Helical" evidence="2">
    <location>
        <begin position="47"/>
        <end position="63"/>
    </location>
</feature>
<keyword evidence="2" id="KW-0472">Membrane</keyword>
<keyword evidence="2" id="KW-1133">Transmembrane helix</keyword>
<evidence type="ECO:0000313" key="4">
    <source>
        <dbReference type="Proteomes" id="UP000827483"/>
    </source>
</evidence>
<gene>
    <name evidence="3" type="primary">gp_72808</name>
</gene>
<accession>A0AA48WX31</accession>
<protein>
    <submittedName>
        <fullName evidence="3">Outer capsid protein/viral fiber</fullName>
    </submittedName>
</protein>
<keyword evidence="4" id="KW-1185">Reference proteome</keyword>
<sequence>MLEDKIIVQDRGFDAGLAALMQNANKGNMDPAALMAMMNNNGMGGNGCWWIWIILLFFVWGGWGGNGFGNRCGEASQLASQLNTDANTNLLMQAINGNKEAISTLSNTLNCDINSVQSALNTINTSVSQIACDTKLSGAQVINAIQSGNASLASQLASCCCDVRNAITTQGYESQLAIVNQTNTLTSNANTQFNILGAKIDAQTQIINDKFCQLEMREMQNKIDSLRQENNQLALAASQQAQTANIVNQLRPTPVPAYLTCNPYGCNGGFTGYGYNGYSDGCGCGC</sequence>
<organism evidence="3 4">
    <name type="scientific">uncultured phage cr105_1</name>
    <dbReference type="NCBI Taxonomy" id="2986415"/>
    <lineage>
        <taxon>Viruses</taxon>
        <taxon>Duplodnaviria</taxon>
        <taxon>Heunggongvirae</taxon>
        <taxon>Uroviricota</taxon>
        <taxon>Caudoviricetes</taxon>
        <taxon>Crassvirales</taxon>
        <taxon>Suoliviridae</taxon>
        <taxon>Loutivirinae</taxon>
        <taxon>Buchavirus</taxon>
        <taxon>Buchavirus intestinalis</taxon>
    </lineage>
</organism>
<dbReference type="EMBL" id="MZ130493">
    <property type="protein sequence ID" value="QWM90778.2"/>
    <property type="molecule type" value="Genomic_DNA"/>
</dbReference>
<evidence type="ECO:0000313" key="3">
    <source>
        <dbReference type="EMBL" id="QWM90778.2"/>
    </source>
</evidence>
<evidence type="ECO:0000256" key="2">
    <source>
        <dbReference type="SAM" id="Phobius"/>
    </source>
</evidence>
<feature type="coiled-coil region" evidence="1">
    <location>
        <begin position="209"/>
        <end position="236"/>
    </location>
</feature>
<name>A0AA48WX31_9CAUD</name>
<proteinExistence type="predicted"/>
<keyword evidence="1" id="KW-0175">Coiled coil</keyword>
<evidence type="ECO:0000256" key="1">
    <source>
        <dbReference type="SAM" id="Coils"/>
    </source>
</evidence>
<reference evidence="3 4" key="1">
    <citation type="submission" date="2021-04" db="EMBL/GenBank/DDBJ databases">
        <authorList>
            <person name="Shkoporov A.N."/>
            <person name="Stockdale S.R."/>
            <person name="Guerin E."/>
            <person name="Ross R.P."/>
            <person name="Hill C."/>
        </authorList>
    </citation>
    <scope>NUCLEOTIDE SEQUENCE [LARGE SCALE GENOMIC DNA]</scope>
    <source>
        <strain evidence="4">cr105_1</strain>
    </source>
</reference>